<feature type="transmembrane region" description="Helical" evidence="5">
    <location>
        <begin position="132"/>
        <end position="151"/>
    </location>
</feature>
<evidence type="ECO:0000256" key="4">
    <source>
        <dbReference type="ARBA" id="ARBA00023136"/>
    </source>
</evidence>
<dbReference type="Gene3D" id="1.20.1420.30">
    <property type="entry name" value="NCX, central ion-binding region"/>
    <property type="match status" value="1"/>
</dbReference>
<dbReference type="Proteomes" id="UP000539642">
    <property type="component" value="Unassembled WGS sequence"/>
</dbReference>
<reference evidence="7 8" key="1">
    <citation type="submission" date="2020-08" db="EMBL/GenBank/DDBJ databases">
        <title>Genomic Encyclopedia of Type Strains, Phase IV (KMG-IV): sequencing the most valuable type-strain genomes for metagenomic binning, comparative biology and taxonomic classification.</title>
        <authorList>
            <person name="Goeker M."/>
        </authorList>
    </citation>
    <scope>NUCLEOTIDE SEQUENCE [LARGE SCALE GENOMIC DNA]</scope>
    <source>
        <strain evidence="7 8">DSM 28570</strain>
    </source>
</reference>
<evidence type="ECO:0000313" key="7">
    <source>
        <dbReference type="EMBL" id="MBB5349163.1"/>
    </source>
</evidence>
<evidence type="ECO:0000313" key="8">
    <source>
        <dbReference type="Proteomes" id="UP000539642"/>
    </source>
</evidence>
<dbReference type="InterPro" id="IPR004481">
    <property type="entry name" value="K/Na/Ca-exchanger"/>
</dbReference>
<dbReference type="GO" id="GO:0006874">
    <property type="term" value="P:intracellular calcium ion homeostasis"/>
    <property type="evidence" value="ECO:0007669"/>
    <property type="project" value="TreeGrafter"/>
</dbReference>
<keyword evidence="2 5" id="KW-0812">Transmembrane</keyword>
<feature type="transmembrane region" description="Helical" evidence="5">
    <location>
        <begin position="243"/>
        <end position="264"/>
    </location>
</feature>
<dbReference type="PANTHER" id="PTHR10846:SF8">
    <property type="entry name" value="INNER MEMBRANE PROTEIN YRBG"/>
    <property type="match status" value="1"/>
</dbReference>
<feature type="transmembrane region" description="Helical" evidence="5">
    <location>
        <begin position="172"/>
        <end position="192"/>
    </location>
</feature>
<evidence type="ECO:0000256" key="2">
    <source>
        <dbReference type="ARBA" id="ARBA00022692"/>
    </source>
</evidence>
<accession>A0A840UWA0</accession>
<dbReference type="EMBL" id="JACHEO010000020">
    <property type="protein sequence ID" value="MBB5349163.1"/>
    <property type="molecule type" value="Genomic_DNA"/>
</dbReference>
<sequence length="315" mass="32548">MILTYALIVVALVLLFGGAELLVKGSASLAARAGLTPLVIGLTVVAFGTSSPELAVSLKAAFAGQGDVAVGNVVGSNILNIAVILGLSAVICPIRVHLQLIKVDVPIMILATVLLPVLLFDGRLGRVEGGMLFAGIVVYSIFNVMMARKGAAAEVESEFAESVPKATKHWSVDLALIGGGLVTLVVGSRLLVDNSIEVARAFQISEAVIGLTVVALGTSMPELATSIIAALRRQPDIALGNAIGSNIFNILGTLGLSTMVVPMTAGGITLIDYGVMVGTSVLLLPFLMTGPRLGRLEGLVFLGGYCGYLAFLWPR</sequence>
<dbReference type="InterPro" id="IPR044880">
    <property type="entry name" value="NCX_ion-bd_dom_sf"/>
</dbReference>
<evidence type="ECO:0000256" key="5">
    <source>
        <dbReference type="SAM" id="Phobius"/>
    </source>
</evidence>
<proteinExistence type="predicted"/>
<protein>
    <submittedName>
        <fullName evidence="7">Cation:H+ antiporter</fullName>
    </submittedName>
</protein>
<dbReference type="Pfam" id="PF01699">
    <property type="entry name" value="Na_Ca_ex"/>
    <property type="match status" value="2"/>
</dbReference>
<dbReference type="GO" id="GO:0008273">
    <property type="term" value="F:calcium, potassium:sodium antiporter activity"/>
    <property type="evidence" value="ECO:0007669"/>
    <property type="project" value="TreeGrafter"/>
</dbReference>
<dbReference type="RefSeq" id="WP_183351970.1">
    <property type="nucleotide sequence ID" value="NZ_JACHEO010000020.1"/>
</dbReference>
<feature type="transmembrane region" description="Helical" evidence="5">
    <location>
        <begin position="207"/>
        <end position="231"/>
    </location>
</feature>
<evidence type="ECO:0000259" key="6">
    <source>
        <dbReference type="Pfam" id="PF01699"/>
    </source>
</evidence>
<keyword evidence="3 5" id="KW-1133">Transmembrane helix</keyword>
<feature type="transmembrane region" description="Helical" evidence="5">
    <location>
        <begin position="296"/>
        <end position="313"/>
    </location>
</feature>
<feature type="transmembrane region" description="Helical" evidence="5">
    <location>
        <begin position="30"/>
        <end position="49"/>
    </location>
</feature>
<gene>
    <name evidence="7" type="ORF">HNQ81_002914</name>
</gene>
<name>A0A840UWA0_9BACT</name>
<dbReference type="GO" id="GO:0005886">
    <property type="term" value="C:plasma membrane"/>
    <property type="evidence" value="ECO:0007669"/>
    <property type="project" value="TreeGrafter"/>
</dbReference>
<feature type="transmembrane region" description="Helical" evidence="5">
    <location>
        <begin position="103"/>
        <end position="120"/>
    </location>
</feature>
<comment type="subcellular location">
    <subcellularLocation>
        <location evidence="1">Membrane</location>
        <topology evidence="1">Multi-pass membrane protein</topology>
    </subcellularLocation>
</comment>
<feature type="domain" description="Sodium/calcium exchanger membrane region" evidence="6">
    <location>
        <begin position="174"/>
        <end position="313"/>
    </location>
</feature>
<keyword evidence="8" id="KW-1185">Reference proteome</keyword>
<feature type="transmembrane region" description="Helical" evidence="5">
    <location>
        <begin position="6"/>
        <end position="23"/>
    </location>
</feature>
<organism evidence="7 8">
    <name type="scientific">Desulfoprunum benzoelyticum</name>
    <dbReference type="NCBI Taxonomy" id="1506996"/>
    <lineage>
        <taxon>Bacteria</taxon>
        <taxon>Pseudomonadati</taxon>
        <taxon>Thermodesulfobacteriota</taxon>
        <taxon>Desulfobulbia</taxon>
        <taxon>Desulfobulbales</taxon>
        <taxon>Desulfobulbaceae</taxon>
        <taxon>Desulfoprunum</taxon>
    </lineage>
</organism>
<evidence type="ECO:0000256" key="3">
    <source>
        <dbReference type="ARBA" id="ARBA00022989"/>
    </source>
</evidence>
<comment type="caution">
    <text evidence="7">The sequence shown here is derived from an EMBL/GenBank/DDBJ whole genome shotgun (WGS) entry which is preliminary data.</text>
</comment>
<dbReference type="InterPro" id="IPR004837">
    <property type="entry name" value="NaCa_Exmemb"/>
</dbReference>
<feature type="domain" description="Sodium/calcium exchanger membrane region" evidence="6">
    <location>
        <begin position="5"/>
        <end position="144"/>
    </location>
</feature>
<dbReference type="NCBIfam" id="TIGR00367">
    <property type="entry name" value="calcium/sodium antiporter"/>
    <property type="match status" value="1"/>
</dbReference>
<dbReference type="GO" id="GO:0005262">
    <property type="term" value="F:calcium channel activity"/>
    <property type="evidence" value="ECO:0007669"/>
    <property type="project" value="TreeGrafter"/>
</dbReference>
<evidence type="ECO:0000256" key="1">
    <source>
        <dbReference type="ARBA" id="ARBA00004141"/>
    </source>
</evidence>
<keyword evidence="4 5" id="KW-0472">Membrane</keyword>
<feature type="transmembrane region" description="Helical" evidence="5">
    <location>
        <begin position="270"/>
        <end position="289"/>
    </location>
</feature>
<dbReference type="PANTHER" id="PTHR10846">
    <property type="entry name" value="SODIUM/POTASSIUM/CALCIUM EXCHANGER"/>
    <property type="match status" value="1"/>
</dbReference>
<dbReference type="AlphaFoldDB" id="A0A840UWA0"/>
<feature type="transmembrane region" description="Helical" evidence="5">
    <location>
        <begin position="69"/>
        <end position="91"/>
    </location>
</feature>